<dbReference type="InterPro" id="IPR053175">
    <property type="entry name" value="DHMBA_Reg_Transcription_Factor"/>
</dbReference>
<dbReference type="EMBL" id="JAPUFD010000005">
    <property type="protein sequence ID" value="MDI1487111.1"/>
    <property type="molecule type" value="Genomic_DNA"/>
</dbReference>
<name>A0AA43TQ17_9LECA</name>
<comment type="caution">
    <text evidence="1">The sequence shown here is derived from an EMBL/GenBank/DDBJ whole genome shotgun (WGS) entry which is preliminary data.</text>
</comment>
<organism evidence="1 2">
    <name type="scientific">Ramalina farinacea</name>
    <dbReference type="NCBI Taxonomy" id="258253"/>
    <lineage>
        <taxon>Eukaryota</taxon>
        <taxon>Fungi</taxon>
        <taxon>Dikarya</taxon>
        <taxon>Ascomycota</taxon>
        <taxon>Pezizomycotina</taxon>
        <taxon>Lecanoromycetes</taxon>
        <taxon>OSLEUM clade</taxon>
        <taxon>Lecanoromycetidae</taxon>
        <taxon>Lecanorales</taxon>
        <taxon>Lecanorineae</taxon>
        <taxon>Ramalinaceae</taxon>
        <taxon>Ramalina</taxon>
    </lineage>
</organism>
<dbReference type="Proteomes" id="UP001161017">
    <property type="component" value="Unassembled WGS sequence"/>
</dbReference>
<evidence type="ECO:0000313" key="2">
    <source>
        <dbReference type="Proteomes" id="UP001161017"/>
    </source>
</evidence>
<evidence type="ECO:0000313" key="1">
    <source>
        <dbReference type="EMBL" id="MDI1487111.1"/>
    </source>
</evidence>
<reference evidence="1" key="1">
    <citation type="journal article" date="2023" name="Genome Biol. Evol.">
        <title>First Whole Genome Sequence and Flow Cytometry Genome Size Data for the Lichen-Forming Fungus Ramalina farinacea (Ascomycota).</title>
        <authorList>
            <person name="Llewellyn T."/>
            <person name="Mian S."/>
            <person name="Hill R."/>
            <person name="Leitch I.J."/>
            <person name="Gaya E."/>
        </authorList>
    </citation>
    <scope>NUCLEOTIDE SEQUENCE</scope>
    <source>
        <strain evidence="1">LIQ254RAFAR</strain>
    </source>
</reference>
<proteinExistence type="predicted"/>
<keyword evidence="2" id="KW-1185">Reference proteome</keyword>
<accession>A0AA43TQ17</accession>
<dbReference type="AlphaFoldDB" id="A0AA43TQ17"/>
<protein>
    <submittedName>
        <fullName evidence="1">Uncharacterized protein</fullName>
    </submittedName>
</protein>
<gene>
    <name evidence="1" type="ORF">OHK93_006379</name>
</gene>
<dbReference type="PANTHER" id="PTHR38791">
    <property type="entry name" value="ZN(II)2CYS6 TRANSCRIPTION FACTOR (EUROFUNG)-RELATED-RELATED"/>
    <property type="match status" value="1"/>
</dbReference>
<sequence>MSTVPTEELDSSFSDAREDTQQRALSLYFDRLLPCLRGNYFLDLTRDHYFALDPTSLLAKATLAVALNVLDVYRPQAHTRTMALEVYNEVVGLVKTSIGDTSAAVETSFLLALCQLEVFEVVDFLSLRPSSMFAHTSGVMAIIKMQPPGLFRSPESQMILQHIRAHTVGNNQKMDLLIREQGLFTAVAPHHESAAEALSLFDDAMTAEARLAGWIDGDVYRSPETSLALSPNAAAASEDVFPSRIDIYHSLPLARTTNTWRTCRILLLNIIQKTGTYIQASPQAWEFGNQAFFAGHAQKARENLLGLVDDFCASIPFCVNAKETANFADYPHPPGAAPRAAAPTVELIAGMAMTIASISKVSQVHSVPWSQRQWMQEYMTLLSRNPAVDRERAMRVELKPW</sequence>